<evidence type="ECO:0000313" key="10">
    <source>
        <dbReference type="Proteomes" id="UP001056455"/>
    </source>
</evidence>
<evidence type="ECO:0000256" key="1">
    <source>
        <dbReference type="ARBA" id="ARBA00004651"/>
    </source>
</evidence>
<keyword evidence="5" id="KW-0573">Peptidoglycan synthesis</keyword>
<feature type="transmembrane region" description="Helical" evidence="8">
    <location>
        <begin position="151"/>
        <end position="173"/>
    </location>
</feature>
<feature type="transmembrane region" description="Helical" evidence="8">
    <location>
        <begin position="180"/>
        <end position="201"/>
    </location>
</feature>
<dbReference type="InterPro" id="IPR004268">
    <property type="entry name" value="MurJ"/>
</dbReference>
<keyword evidence="7 8" id="KW-0472">Membrane</keyword>
<reference evidence="9" key="1">
    <citation type="submission" date="2022-06" db="EMBL/GenBank/DDBJ databases">
        <title>Ornithinimicrobium HY1793.</title>
        <authorList>
            <person name="Huang Y."/>
        </authorList>
    </citation>
    <scope>NUCLEOTIDE SEQUENCE</scope>
    <source>
        <strain evidence="9">HY1793</strain>
    </source>
</reference>
<feature type="transmembrane region" description="Helical" evidence="8">
    <location>
        <begin position="47"/>
        <end position="66"/>
    </location>
</feature>
<evidence type="ECO:0000256" key="4">
    <source>
        <dbReference type="ARBA" id="ARBA00022960"/>
    </source>
</evidence>
<feature type="transmembrane region" description="Helical" evidence="8">
    <location>
        <begin position="337"/>
        <end position="355"/>
    </location>
</feature>
<feature type="transmembrane region" description="Helical" evidence="8">
    <location>
        <begin position="262"/>
        <end position="287"/>
    </location>
</feature>
<dbReference type="Pfam" id="PF03023">
    <property type="entry name" value="MurJ"/>
    <property type="match status" value="1"/>
</dbReference>
<feature type="transmembrane region" description="Helical" evidence="8">
    <location>
        <begin position="507"/>
        <end position="529"/>
    </location>
</feature>
<evidence type="ECO:0000256" key="8">
    <source>
        <dbReference type="SAM" id="Phobius"/>
    </source>
</evidence>
<keyword evidence="10" id="KW-1185">Reference proteome</keyword>
<evidence type="ECO:0000313" key="9">
    <source>
        <dbReference type="EMBL" id="USQ78375.1"/>
    </source>
</evidence>
<feature type="transmembrane region" description="Helical" evidence="8">
    <location>
        <begin position="106"/>
        <end position="131"/>
    </location>
</feature>
<feature type="transmembrane region" description="Helical" evidence="8">
    <location>
        <begin position="412"/>
        <end position="431"/>
    </location>
</feature>
<dbReference type="PANTHER" id="PTHR47019:SF1">
    <property type="entry name" value="LIPID II FLIPPASE MURJ"/>
    <property type="match status" value="1"/>
</dbReference>
<evidence type="ECO:0000256" key="3">
    <source>
        <dbReference type="ARBA" id="ARBA00022692"/>
    </source>
</evidence>
<proteinExistence type="predicted"/>
<comment type="subcellular location">
    <subcellularLocation>
        <location evidence="1">Cell membrane</location>
        <topology evidence="1">Multi-pass membrane protein</topology>
    </subcellularLocation>
</comment>
<evidence type="ECO:0000256" key="6">
    <source>
        <dbReference type="ARBA" id="ARBA00022989"/>
    </source>
</evidence>
<keyword evidence="3 8" id="KW-0812">Transmembrane</keyword>
<feature type="transmembrane region" description="Helical" evidence="8">
    <location>
        <begin position="221"/>
        <end position="242"/>
    </location>
</feature>
<dbReference type="RefSeq" id="WP_252591173.1">
    <property type="nucleotide sequence ID" value="NZ_CP099489.1"/>
</dbReference>
<gene>
    <name evidence="9" type="ORF">NF556_12025</name>
</gene>
<name>A0ABY4YPF1_9MICO</name>
<accession>A0ABY4YPF1</accession>
<feature type="transmembrane region" description="Helical" evidence="8">
    <location>
        <begin position="443"/>
        <end position="466"/>
    </location>
</feature>
<dbReference type="Proteomes" id="UP001056455">
    <property type="component" value="Chromosome"/>
</dbReference>
<evidence type="ECO:0000256" key="5">
    <source>
        <dbReference type="ARBA" id="ARBA00022984"/>
    </source>
</evidence>
<dbReference type="PANTHER" id="PTHR47019">
    <property type="entry name" value="LIPID II FLIPPASE MURJ"/>
    <property type="match status" value="1"/>
</dbReference>
<keyword evidence="6 8" id="KW-1133">Transmembrane helix</keyword>
<feature type="transmembrane region" description="Helical" evidence="8">
    <location>
        <begin position="72"/>
        <end position="94"/>
    </location>
</feature>
<evidence type="ECO:0000256" key="2">
    <source>
        <dbReference type="ARBA" id="ARBA00022475"/>
    </source>
</evidence>
<dbReference type="EMBL" id="CP099489">
    <property type="protein sequence ID" value="USQ78375.1"/>
    <property type="molecule type" value="Genomic_DNA"/>
</dbReference>
<sequence length="550" mass="55227">MSGSGDPESSGHSGAPSPRLLAGSIAGAAGLIAVVTLVGRAVGLGRWLAFSNGVGATCVGEIYATANQVPNALYEIAAGGALAAVVVPLVSGYLNRGREDDADRTASALLTWAMAALLPLALLVALLARPIASLLLGNDPGCGSAAVDTGATMLMVFAPQVVLYGAGIILSGVLQAHRRFLAAAVAPLLSSLVVIGVYLAYGAWVAPSVGLEETPAAAIQLLAWGTTAGVVALSVPLLVPTWRAGVRLRPTWRFPEGAGRRVGTLAVAGLVAVAAQQVCVLVTVWLANSAEGVGTLNVYTYAQTAYLLPYAVLAVPLATAAFPRLTAEDASPVLRRTLLSVAVAGVVGAVALVAVRREVGALFLALDAGSEGAGEQALRALPTALAWYAPGLVGFALTALLSRALYARGSALAAGGVVALGWLVAAAVPVIRLTGSTPNPGGALVALGLGSSLGMSLTGVLLVLLVRRHWGPDTLRGVWGPALWALGGTLLVLVVRELAGGVDVSHWGVALVSGLLTGVAVIAAALVSLRLGAPAAYRDVVGGIARRGVR</sequence>
<feature type="transmembrane region" description="Helical" evidence="8">
    <location>
        <begin position="478"/>
        <end position="495"/>
    </location>
</feature>
<dbReference type="PRINTS" id="PR01806">
    <property type="entry name" value="VIRFACTRMVIN"/>
</dbReference>
<evidence type="ECO:0000256" key="7">
    <source>
        <dbReference type="ARBA" id="ARBA00023136"/>
    </source>
</evidence>
<keyword evidence="4" id="KW-0133">Cell shape</keyword>
<feature type="transmembrane region" description="Helical" evidence="8">
    <location>
        <begin position="385"/>
        <end position="405"/>
    </location>
</feature>
<keyword evidence="2" id="KW-1003">Cell membrane</keyword>
<dbReference type="InterPro" id="IPR051050">
    <property type="entry name" value="Lipid_II_flippase_MurJ/MviN"/>
</dbReference>
<feature type="transmembrane region" description="Helical" evidence="8">
    <location>
        <begin position="20"/>
        <end position="40"/>
    </location>
</feature>
<feature type="transmembrane region" description="Helical" evidence="8">
    <location>
        <begin position="307"/>
        <end position="325"/>
    </location>
</feature>
<organism evidence="9 10">
    <name type="scientific">Ornithinimicrobium faecis</name>
    <dbReference type="NCBI Taxonomy" id="2934158"/>
    <lineage>
        <taxon>Bacteria</taxon>
        <taxon>Bacillati</taxon>
        <taxon>Actinomycetota</taxon>
        <taxon>Actinomycetes</taxon>
        <taxon>Micrococcales</taxon>
        <taxon>Ornithinimicrobiaceae</taxon>
        <taxon>Ornithinimicrobium</taxon>
    </lineage>
</organism>
<protein>
    <submittedName>
        <fullName evidence="9">MATE family efflux transporter</fullName>
    </submittedName>
</protein>